<evidence type="ECO:0000313" key="1">
    <source>
        <dbReference type="EMBL" id="HEN13880.1"/>
    </source>
</evidence>
<dbReference type="AlphaFoldDB" id="A0A7C2JX98"/>
<proteinExistence type="predicted"/>
<protein>
    <submittedName>
        <fullName evidence="1">Uncharacterized protein</fullName>
    </submittedName>
</protein>
<reference evidence="1" key="1">
    <citation type="journal article" date="2020" name="mSystems">
        <title>Genome- and Community-Level Interaction Insights into Carbon Utilization and Element Cycling Functions of Hydrothermarchaeota in Hydrothermal Sediment.</title>
        <authorList>
            <person name="Zhou Z."/>
            <person name="Liu Y."/>
            <person name="Xu W."/>
            <person name="Pan J."/>
            <person name="Luo Z.H."/>
            <person name="Li M."/>
        </authorList>
    </citation>
    <scope>NUCLEOTIDE SEQUENCE [LARGE SCALE GENOMIC DNA]</scope>
    <source>
        <strain evidence="1">SpSt-339</strain>
    </source>
</reference>
<organism evidence="1">
    <name type="scientific">Schlesneria paludicola</name>
    <dbReference type="NCBI Taxonomy" id="360056"/>
    <lineage>
        <taxon>Bacteria</taxon>
        <taxon>Pseudomonadati</taxon>
        <taxon>Planctomycetota</taxon>
        <taxon>Planctomycetia</taxon>
        <taxon>Planctomycetales</taxon>
        <taxon>Planctomycetaceae</taxon>
        <taxon>Schlesneria</taxon>
    </lineage>
</organism>
<sequence>MSDIDQLLGRIDAEFAAADAHLKSFQEQQVREYEGRRQRLEQLDKVFGQLRDVWRPRLEALAQKFGHRVQVTPRITPSSREGVFAFQSKLAKIELRFGATTDSDVRKVILTYDLNILPILMRFESHAETEFPLDKVDLPAAGRWIDDRIVSFVKTYLSLHENELYLKDVMVDDPVAGVRFPKFAAATSLAHEGKTYYFIGDETRREFERQKGIAAKN</sequence>
<dbReference type="EMBL" id="DSOK01000007">
    <property type="protein sequence ID" value="HEN13880.1"/>
    <property type="molecule type" value="Genomic_DNA"/>
</dbReference>
<gene>
    <name evidence="1" type="ORF">ENQ76_00220</name>
</gene>
<comment type="caution">
    <text evidence="1">The sequence shown here is derived from an EMBL/GenBank/DDBJ whole genome shotgun (WGS) entry which is preliminary data.</text>
</comment>
<accession>A0A7C2JX98</accession>
<name>A0A7C2JX98_9PLAN</name>